<dbReference type="CDD" id="cd00090">
    <property type="entry name" value="HTH_ARSR"/>
    <property type="match status" value="1"/>
</dbReference>
<comment type="function">
    <text evidence="1">Transcriptional repressor of xylose-utilizing enzymes.</text>
</comment>
<evidence type="ECO:0000256" key="3">
    <source>
        <dbReference type="ARBA" id="ARBA00022629"/>
    </source>
</evidence>
<dbReference type="InterPro" id="IPR036390">
    <property type="entry name" value="WH_DNA-bd_sf"/>
</dbReference>
<dbReference type="Gene3D" id="3.30.420.40">
    <property type="match status" value="2"/>
</dbReference>
<evidence type="ECO:0000256" key="2">
    <source>
        <dbReference type="ARBA" id="ARBA00006479"/>
    </source>
</evidence>
<name>A0A7X3SKA6_9FIRM</name>
<keyword evidence="5" id="KW-1185">Reference proteome</keyword>
<dbReference type="InterPro" id="IPR036388">
    <property type="entry name" value="WH-like_DNA-bd_sf"/>
</dbReference>
<dbReference type="GO" id="GO:0042732">
    <property type="term" value="P:D-xylose metabolic process"/>
    <property type="evidence" value="ECO:0007669"/>
    <property type="project" value="UniProtKB-KW"/>
</dbReference>
<comment type="similarity">
    <text evidence="2">Belongs to the ROK (NagC/XylR) family.</text>
</comment>
<gene>
    <name evidence="4" type="ORF">GN277_18475</name>
</gene>
<proteinExistence type="inferred from homology"/>
<dbReference type="Pfam" id="PF13412">
    <property type="entry name" value="HTH_24"/>
    <property type="match status" value="1"/>
</dbReference>
<accession>A0A7X3SKA6</accession>
<dbReference type="AlphaFoldDB" id="A0A7X3SKA6"/>
<sequence length="375" mass="41846">MDHSGQNLFDTKRVNRARIYNLIREKGNVSRKELAYTLQLSLPTVNQNLSELMEDGYIRESGLVGKTVGRRATVYSICEDVRVAIGIDITKNHIIIVCVNLNGEAIYRKKVRRLFERSSQYSKYLSELVDETVECLKLKEEQVAGVGIAVPGLITLEGDKIFYGKSLNFTGMTCKELAGFIPYEAELYNDADAAGYAEAHIGNVIPDSFYVSLNNSVGGAILINGQVYRGERAKSGEIGHMTLEPEGEPCFCGQKGCLDVYCNATVLSEHTDGDLGAFFESLNRGDQECMDIWENYLRYLALGINNIRMLFDCKIILGGYVGAYLEPYLEELKKRVIEKNPFEKESDYLKICKVKGEASAMGAALPFVQKVIDQI</sequence>
<comment type="caution">
    <text evidence="4">The sequence shown here is derived from an EMBL/GenBank/DDBJ whole genome shotgun (WGS) entry which is preliminary data.</text>
</comment>
<protein>
    <submittedName>
        <fullName evidence="4">ROK family protein</fullName>
    </submittedName>
</protein>
<dbReference type="PANTHER" id="PTHR18964">
    <property type="entry name" value="ROK (REPRESSOR, ORF, KINASE) FAMILY"/>
    <property type="match status" value="1"/>
</dbReference>
<dbReference type="Gene3D" id="1.10.10.10">
    <property type="entry name" value="Winged helix-like DNA-binding domain superfamily/Winged helix DNA-binding domain"/>
    <property type="match status" value="1"/>
</dbReference>
<dbReference type="Pfam" id="PF00480">
    <property type="entry name" value="ROK"/>
    <property type="match status" value="1"/>
</dbReference>
<dbReference type="InterPro" id="IPR011991">
    <property type="entry name" value="ArsR-like_HTH"/>
</dbReference>
<organism evidence="4 5">
    <name type="scientific">Sporofaciens musculi</name>
    <dbReference type="NCBI Taxonomy" id="2681861"/>
    <lineage>
        <taxon>Bacteria</taxon>
        <taxon>Bacillati</taxon>
        <taxon>Bacillota</taxon>
        <taxon>Clostridia</taxon>
        <taxon>Lachnospirales</taxon>
        <taxon>Lachnospiraceae</taxon>
        <taxon>Sporofaciens</taxon>
    </lineage>
</organism>
<evidence type="ECO:0000256" key="1">
    <source>
        <dbReference type="ARBA" id="ARBA00002486"/>
    </source>
</evidence>
<keyword evidence="3" id="KW-0119">Carbohydrate metabolism</keyword>
<reference evidence="4 5" key="1">
    <citation type="submission" date="2019-12" db="EMBL/GenBank/DDBJ databases">
        <title>Sporaefaciens musculi gen. nov., sp. nov., a novel bacterium isolated from the caecum of an obese mouse.</title>
        <authorList>
            <person name="Rasmussen T.S."/>
            <person name="Streidl T."/>
            <person name="Hitch T.C.A."/>
            <person name="Wortmann E."/>
            <person name="Deptula P."/>
            <person name="Hansen M."/>
            <person name="Nielsen D.S."/>
            <person name="Clavel T."/>
            <person name="Vogensen F.K."/>
        </authorList>
    </citation>
    <scope>NUCLEOTIDE SEQUENCE [LARGE SCALE GENOMIC DNA]</scope>
    <source>
        <strain evidence="4 5">WCA-9-b2</strain>
    </source>
</reference>
<keyword evidence="3" id="KW-0859">Xylose metabolism</keyword>
<evidence type="ECO:0000313" key="5">
    <source>
        <dbReference type="Proteomes" id="UP000460412"/>
    </source>
</evidence>
<dbReference type="InterPro" id="IPR000600">
    <property type="entry name" value="ROK"/>
</dbReference>
<dbReference type="RefSeq" id="WP_159752497.1">
    <property type="nucleotide sequence ID" value="NZ_WUQX01000001.1"/>
</dbReference>
<dbReference type="EMBL" id="WUQX01000001">
    <property type="protein sequence ID" value="MXP77289.1"/>
    <property type="molecule type" value="Genomic_DNA"/>
</dbReference>
<dbReference type="PANTHER" id="PTHR18964:SF149">
    <property type="entry name" value="BIFUNCTIONAL UDP-N-ACETYLGLUCOSAMINE 2-EPIMERASE_N-ACETYLMANNOSAMINE KINASE"/>
    <property type="match status" value="1"/>
</dbReference>
<evidence type="ECO:0000313" key="4">
    <source>
        <dbReference type="EMBL" id="MXP77289.1"/>
    </source>
</evidence>
<dbReference type="InterPro" id="IPR043129">
    <property type="entry name" value="ATPase_NBD"/>
</dbReference>
<dbReference type="Proteomes" id="UP000460412">
    <property type="component" value="Unassembled WGS sequence"/>
</dbReference>
<dbReference type="SUPFAM" id="SSF53067">
    <property type="entry name" value="Actin-like ATPase domain"/>
    <property type="match status" value="1"/>
</dbReference>
<dbReference type="SUPFAM" id="SSF46785">
    <property type="entry name" value="Winged helix' DNA-binding domain"/>
    <property type="match status" value="1"/>
</dbReference>